<dbReference type="AlphaFoldDB" id="A0AAQ3KUH1"/>
<dbReference type="PANTHER" id="PTHR31288">
    <property type="entry name" value="O-FUCOSYLTRANSFERASE FAMILY PROTEIN"/>
    <property type="match status" value="1"/>
</dbReference>
<keyword evidence="10" id="KW-1185">Reference proteome</keyword>
<reference evidence="9 10" key="1">
    <citation type="submission" date="2023-10" db="EMBL/GenBank/DDBJ databases">
        <title>Chromosome-scale genome assembly provides insights into flower coloration mechanisms of Canna indica.</title>
        <authorList>
            <person name="Li C."/>
        </authorList>
    </citation>
    <scope>NUCLEOTIDE SEQUENCE [LARGE SCALE GENOMIC DNA]</scope>
    <source>
        <tissue evidence="9">Flower</tissue>
    </source>
</reference>
<evidence type="ECO:0000256" key="3">
    <source>
        <dbReference type="ARBA" id="ARBA00022679"/>
    </source>
</evidence>
<dbReference type="Proteomes" id="UP001327560">
    <property type="component" value="Chromosome 7"/>
</dbReference>
<name>A0AAQ3KUH1_9LILI</name>
<feature type="region of interest" description="Disordered" evidence="7">
    <location>
        <begin position="9"/>
        <end position="74"/>
    </location>
</feature>
<keyword evidence="5" id="KW-0119">Carbohydrate metabolism</keyword>
<protein>
    <recommendedName>
        <fullName evidence="6">O-fucosyltransferase family protein</fullName>
    </recommendedName>
</protein>
<dbReference type="InterPro" id="IPR024709">
    <property type="entry name" value="FucosylTrfase_pln"/>
</dbReference>
<feature type="compositionally biased region" description="Basic residues" evidence="7">
    <location>
        <begin position="107"/>
        <end position="116"/>
    </location>
</feature>
<keyword evidence="8" id="KW-0472">Membrane</keyword>
<dbReference type="InterPro" id="IPR019378">
    <property type="entry name" value="GDP-Fuc_O-FucTrfase"/>
</dbReference>
<proteinExistence type="inferred from homology"/>
<evidence type="ECO:0000256" key="8">
    <source>
        <dbReference type="SAM" id="Phobius"/>
    </source>
</evidence>
<feature type="transmembrane region" description="Helical" evidence="8">
    <location>
        <begin position="149"/>
        <end position="167"/>
    </location>
</feature>
<keyword evidence="3" id="KW-0808">Transferase</keyword>
<feature type="region of interest" description="Disordered" evidence="7">
    <location>
        <begin position="88"/>
        <end position="124"/>
    </location>
</feature>
<evidence type="ECO:0000313" key="9">
    <source>
        <dbReference type="EMBL" id="WOL15009.1"/>
    </source>
</evidence>
<dbReference type="PANTHER" id="PTHR31288:SF10">
    <property type="entry name" value="PROTEIN ESMERALDA 1"/>
    <property type="match status" value="1"/>
</dbReference>
<comment type="similarity">
    <text evidence="1">Belongs to the glycosyltransferase GT106 family.</text>
</comment>
<evidence type="ECO:0000256" key="1">
    <source>
        <dbReference type="ARBA" id="ARBA00007737"/>
    </source>
</evidence>
<dbReference type="GO" id="GO:0016757">
    <property type="term" value="F:glycosyltransferase activity"/>
    <property type="evidence" value="ECO:0007669"/>
    <property type="project" value="UniProtKB-KW"/>
</dbReference>
<evidence type="ECO:0000256" key="2">
    <source>
        <dbReference type="ARBA" id="ARBA00022676"/>
    </source>
</evidence>
<dbReference type="GO" id="GO:0006004">
    <property type="term" value="P:fucose metabolic process"/>
    <property type="evidence" value="ECO:0007669"/>
    <property type="project" value="UniProtKB-KW"/>
</dbReference>
<keyword evidence="8" id="KW-1133">Transmembrane helix</keyword>
<dbReference type="CDD" id="cd11299">
    <property type="entry name" value="O-FucT_plant"/>
    <property type="match status" value="1"/>
</dbReference>
<organism evidence="9 10">
    <name type="scientific">Canna indica</name>
    <name type="common">Indian-shot</name>
    <dbReference type="NCBI Taxonomy" id="4628"/>
    <lineage>
        <taxon>Eukaryota</taxon>
        <taxon>Viridiplantae</taxon>
        <taxon>Streptophyta</taxon>
        <taxon>Embryophyta</taxon>
        <taxon>Tracheophyta</taxon>
        <taxon>Spermatophyta</taxon>
        <taxon>Magnoliopsida</taxon>
        <taxon>Liliopsida</taxon>
        <taxon>Zingiberales</taxon>
        <taxon>Cannaceae</taxon>
        <taxon>Canna</taxon>
    </lineage>
</organism>
<evidence type="ECO:0000256" key="6">
    <source>
        <dbReference type="ARBA" id="ARBA00030350"/>
    </source>
</evidence>
<accession>A0AAQ3KUH1</accession>
<evidence type="ECO:0000313" key="10">
    <source>
        <dbReference type="Proteomes" id="UP001327560"/>
    </source>
</evidence>
<dbReference type="EMBL" id="CP136896">
    <property type="protein sequence ID" value="WOL15009.1"/>
    <property type="molecule type" value="Genomic_DNA"/>
</dbReference>
<sequence length="647" mass="72177">MVTCAALAISRGIPTPPSLGSTHRPSPPWLSRFLRSQEKNTNTGGGGNHETPPPHKSNPLVIDPPIEGGRADRGGAIRGRAMQYHAYNRLGSGGGGGTPSPPASPRRSPRIHRRGGKGGAGRGAVQGAPLALAQRMVLMLLSLLLRRQAIFLFAPLLYVAAMLFYMGTVSLDSVPHIISRPAPGSLYRSPRLYQRLRPEMDADNSSDGLATVWRHTFKGGGWQPCLNTSTDRLPDSNGYIYVEANGGLNQQRTSICNAVAVAGYLNATLIIPNFHYHSIWRDPSKFTDIYDEEHFIDTLKNDVQIVNKVPDFIMERFGHNMSNVFNFKIRAYSSIQYYKDMVLPKLIEEKLIRISPFANRLSFDAPPPVQRLRCLANFEALRFSNPIATLAEKLVSRMKEHSKDSNGRYIAVHLRFEEDMVAFSCCIFDGGEEEKQDMISARERGWRGKFTKPGRVIRPGAIRINGKCPLTPLEVGLMLRGMGFNNDTAIFLASGKIYRAEKTMTPLLEMFPRLQTKETLASAEELAPFRNYSSRMAALDYTVCLHSEVFVTTQGGNFPQFLIGHRKYMYGGHSKTIKPDKRKLAVLFDNPNIGWKSLKRQLLNMRAHSDAKGLELKRPSDSIYTYPCPDCMCRSNKTEVARSSSAR</sequence>
<dbReference type="Pfam" id="PF10250">
    <property type="entry name" value="O-FucT"/>
    <property type="match status" value="1"/>
</dbReference>
<evidence type="ECO:0000256" key="4">
    <source>
        <dbReference type="ARBA" id="ARBA00023253"/>
    </source>
</evidence>
<keyword evidence="8" id="KW-0812">Transmembrane</keyword>
<evidence type="ECO:0000256" key="7">
    <source>
        <dbReference type="SAM" id="MobiDB-lite"/>
    </source>
</evidence>
<gene>
    <name evidence="9" type="ORF">Cni_G23790</name>
</gene>
<evidence type="ECO:0000256" key="5">
    <source>
        <dbReference type="ARBA" id="ARBA00023277"/>
    </source>
</evidence>
<keyword evidence="2" id="KW-0328">Glycosyltransferase</keyword>
<keyword evidence="4" id="KW-0294">Fucose metabolism</keyword>